<evidence type="ECO:0000259" key="1">
    <source>
        <dbReference type="PROSITE" id="PS50206"/>
    </source>
</evidence>
<accession>A0A921SPB5</accession>
<dbReference type="InterPro" id="IPR050229">
    <property type="entry name" value="GlpE_sulfurtransferase"/>
</dbReference>
<feature type="domain" description="Rhodanese" evidence="1">
    <location>
        <begin position="11"/>
        <end position="98"/>
    </location>
</feature>
<dbReference type="SMART" id="SM00450">
    <property type="entry name" value="RHOD"/>
    <property type="match status" value="1"/>
</dbReference>
<dbReference type="PROSITE" id="PS50206">
    <property type="entry name" value="RHODANESE_3"/>
    <property type="match status" value="1"/>
</dbReference>
<dbReference type="Pfam" id="PF00581">
    <property type="entry name" value="Rhodanese"/>
    <property type="match status" value="1"/>
</dbReference>
<dbReference type="InterPro" id="IPR036873">
    <property type="entry name" value="Rhodanese-like_dom_sf"/>
</dbReference>
<gene>
    <name evidence="2" type="ORF">K8V08_11050</name>
</gene>
<comment type="caution">
    <text evidence="2">The sequence shown here is derived from an EMBL/GenBank/DDBJ whole genome shotgun (WGS) entry which is preliminary data.</text>
</comment>
<sequence>MDYPTASVHDIPDGAPILDVRGDDEWAAGHIDGALHIPLADLPARYGELPYDVDVYVICRTGGRSRQAVAWLNANGFDAIDVTGGMGSWNLDNGKPIVADGDDEPWVM</sequence>
<dbReference type="Gene3D" id="3.40.250.10">
    <property type="entry name" value="Rhodanese-like domain"/>
    <property type="match status" value="1"/>
</dbReference>
<dbReference type="AlphaFoldDB" id="A0A921SPB5"/>
<dbReference type="PANTHER" id="PTHR43031:SF1">
    <property type="entry name" value="PYRIDINE NUCLEOTIDE-DISULPHIDE OXIDOREDUCTASE"/>
    <property type="match status" value="1"/>
</dbReference>
<proteinExistence type="predicted"/>
<evidence type="ECO:0000313" key="2">
    <source>
        <dbReference type="EMBL" id="HJG80936.1"/>
    </source>
</evidence>
<dbReference type="Proteomes" id="UP000784435">
    <property type="component" value="Unassembled WGS sequence"/>
</dbReference>
<dbReference type="EMBL" id="DYUK01000238">
    <property type="protein sequence ID" value="HJG80936.1"/>
    <property type="molecule type" value="Genomic_DNA"/>
</dbReference>
<dbReference type="PANTHER" id="PTHR43031">
    <property type="entry name" value="FAD-DEPENDENT OXIDOREDUCTASE"/>
    <property type="match status" value="1"/>
</dbReference>
<evidence type="ECO:0000313" key="3">
    <source>
        <dbReference type="Proteomes" id="UP000784435"/>
    </source>
</evidence>
<organism evidence="2 3">
    <name type="scientific">Brevibacterium senegalense</name>
    <dbReference type="NCBI Taxonomy" id="1033736"/>
    <lineage>
        <taxon>Bacteria</taxon>
        <taxon>Bacillati</taxon>
        <taxon>Actinomycetota</taxon>
        <taxon>Actinomycetes</taxon>
        <taxon>Micrococcales</taxon>
        <taxon>Brevibacteriaceae</taxon>
        <taxon>Brevibacterium</taxon>
    </lineage>
</organism>
<reference evidence="2" key="2">
    <citation type="submission" date="2021-09" db="EMBL/GenBank/DDBJ databases">
        <authorList>
            <person name="Gilroy R."/>
        </authorList>
    </citation>
    <scope>NUCLEOTIDE SEQUENCE</scope>
    <source>
        <strain evidence="2">ChiGjej5B5-7349</strain>
    </source>
</reference>
<dbReference type="InterPro" id="IPR001763">
    <property type="entry name" value="Rhodanese-like_dom"/>
</dbReference>
<reference evidence="2" key="1">
    <citation type="journal article" date="2021" name="PeerJ">
        <title>Extensive microbial diversity within the chicken gut microbiome revealed by metagenomics and culture.</title>
        <authorList>
            <person name="Gilroy R."/>
            <person name="Ravi A."/>
            <person name="Getino M."/>
            <person name="Pursley I."/>
            <person name="Horton D.L."/>
            <person name="Alikhan N.F."/>
            <person name="Baker D."/>
            <person name="Gharbi K."/>
            <person name="Hall N."/>
            <person name="Watson M."/>
            <person name="Adriaenssens E.M."/>
            <person name="Foster-Nyarko E."/>
            <person name="Jarju S."/>
            <person name="Secka A."/>
            <person name="Antonio M."/>
            <person name="Oren A."/>
            <person name="Chaudhuri R.R."/>
            <person name="La Ragione R."/>
            <person name="Hildebrand F."/>
            <person name="Pallen M.J."/>
        </authorList>
    </citation>
    <scope>NUCLEOTIDE SEQUENCE</scope>
    <source>
        <strain evidence="2">ChiGjej5B5-7349</strain>
    </source>
</reference>
<dbReference type="SUPFAM" id="SSF52821">
    <property type="entry name" value="Rhodanese/Cell cycle control phosphatase"/>
    <property type="match status" value="1"/>
</dbReference>
<name>A0A921SPB5_9MICO</name>
<protein>
    <submittedName>
        <fullName evidence="2">Rhodanese-like domain-containing protein</fullName>
    </submittedName>
</protein>
<dbReference type="CDD" id="cd00158">
    <property type="entry name" value="RHOD"/>
    <property type="match status" value="1"/>
</dbReference>